<sequence length="86" mass="9266">MYLLHVAANRRRATACSALIPIVASLTVPCRLAQRTSAVPSTLQMTSVVGVLPTKTRPFVSHSLTVSLSLSRSLARTFTTRQRDAG</sequence>
<protein>
    <submittedName>
        <fullName evidence="1">Putative secreted protein</fullName>
    </submittedName>
</protein>
<organism evidence="1">
    <name type="scientific">Anopheles marajoara</name>
    <dbReference type="NCBI Taxonomy" id="58244"/>
    <lineage>
        <taxon>Eukaryota</taxon>
        <taxon>Metazoa</taxon>
        <taxon>Ecdysozoa</taxon>
        <taxon>Arthropoda</taxon>
        <taxon>Hexapoda</taxon>
        <taxon>Insecta</taxon>
        <taxon>Pterygota</taxon>
        <taxon>Neoptera</taxon>
        <taxon>Endopterygota</taxon>
        <taxon>Diptera</taxon>
        <taxon>Nematocera</taxon>
        <taxon>Culicoidea</taxon>
        <taxon>Culicidae</taxon>
        <taxon>Anophelinae</taxon>
        <taxon>Anopheles</taxon>
    </lineage>
</organism>
<dbReference type="EMBL" id="GGFJ01013147">
    <property type="protein sequence ID" value="MBW62288.1"/>
    <property type="molecule type" value="Transcribed_RNA"/>
</dbReference>
<proteinExistence type="predicted"/>
<accession>A0A2M4CBF8</accession>
<evidence type="ECO:0000313" key="1">
    <source>
        <dbReference type="EMBL" id="MBW62288.1"/>
    </source>
</evidence>
<reference evidence="1" key="1">
    <citation type="submission" date="2018-01" db="EMBL/GenBank/DDBJ databases">
        <title>An insight into the sialome of Amazonian anophelines.</title>
        <authorList>
            <person name="Ribeiro J.M."/>
            <person name="Scarpassa V."/>
            <person name="Calvo E."/>
        </authorList>
    </citation>
    <scope>NUCLEOTIDE SEQUENCE</scope>
    <source>
        <tissue evidence="1">Salivary glands</tissue>
    </source>
</reference>
<dbReference type="AlphaFoldDB" id="A0A2M4CBF8"/>
<name>A0A2M4CBF8_9DIPT</name>